<organism evidence="10 11">
    <name type="scientific">Planctopirus ephydatiae</name>
    <dbReference type="NCBI Taxonomy" id="2528019"/>
    <lineage>
        <taxon>Bacteria</taxon>
        <taxon>Pseudomonadati</taxon>
        <taxon>Planctomycetota</taxon>
        <taxon>Planctomycetia</taxon>
        <taxon>Planctomycetales</taxon>
        <taxon>Planctomycetaceae</taxon>
        <taxon>Planctopirus</taxon>
    </lineage>
</organism>
<gene>
    <name evidence="10" type="primary">flgE</name>
    <name evidence="10" type="ORF">Spb1_02560</name>
</gene>
<feature type="domain" description="Flagellar hook protein FlgE D2" evidence="8">
    <location>
        <begin position="311"/>
        <end position="441"/>
    </location>
</feature>
<reference evidence="10 11" key="1">
    <citation type="submission" date="2019-02" db="EMBL/GenBank/DDBJ databases">
        <title>Deep-cultivation of Planctomycetes and their phenomic and genomic characterization uncovers novel biology.</title>
        <authorList>
            <person name="Wiegand S."/>
            <person name="Jogler M."/>
            <person name="Boedeker C."/>
            <person name="Pinto D."/>
            <person name="Vollmers J."/>
            <person name="Rivas-Marin E."/>
            <person name="Kohn T."/>
            <person name="Peeters S.H."/>
            <person name="Heuer A."/>
            <person name="Rast P."/>
            <person name="Oberbeckmann S."/>
            <person name="Bunk B."/>
            <person name="Jeske O."/>
            <person name="Meyerdierks A."/>
            <person name="Storesund J.E."/>
            <person name="Kallscheuer N."/>
            <person name="Luecker S."/>
            <person name="Lage O.M."/>
            <person name="Pohl T."/>
            <person name="Merkel B.J."/>
            <person name="Hornburger P."/>
            <person name="Mueller R.-W."/>
            <person name="Bruemmer F."/>
            <person name="Labrenz M."/>
            <person name="Spormann A.M."/>
            <person name="Op den Camp H."/>
            <person name="Overmann J."/>
            <person name="Amann R."/>
            <person name="Jetten M.S.M."/>
            <person name="Mascher T."/>
            <person name="Medema M.H."/>
            <person name="Devos D.P."/>
            <person name="Kaster A.-K."/>
            <person name="Ovreas L."/>
            <person name="Rohde M."/>
            <person name="Galperin M.Y."/>
            <person name="Jogler C."/>
        </authorList>
    </citation>
    <scope>NUCLEOTIDE SEQUENCE [LARGE SCALE GENOMIC DNA]</scope>
    <source>
        <strain evidence="10 11">Spb1</strain>
    </source>
</reference>
<evidence type="ECO:0000313" key="11">
    <source>
        <dbReference type="Proteomes" id="UP000315349"/>
    </source>
</evidence>
<keyword evidence="10" id="KW-0282">Flagellum</keyword>
<dbReference type="InterPro" id="IPR037058">
    <property type="entry name" value="Falgellar_hook_FlgE_sf"/>
</dbReference>
<keyword evidence="4 5" id="KW-0975">Bacterial flagellum</keyword>
<dbReference type="InterPro" id="IPR037925">
    <property type="entry name" value="FlgE/F/G-like"/>
</dbReference>
<dbReference type="PANTHER" id="PTHR30435">
    <property type="entry name" value="FLAGELLAR PROTEIN"/>
    <property type="match status" value="1"/>
</dbReference>
<accession>A0A518GIH1</accession>
<evidence type="ECO:0000256" key="5">
    <source>
        <dbReference type="RuleBase" id="RU362116"/>
    </source>
</evidence>
<dbReference type="EMBL" id="CP036299">
    <property type="protein sequence ID" value="QDV28393.1"/>
    <property type="molecule type" value="Genomic_DNA"/>
</dbReference>
<comment type="subcellular location">
    <subcellularLocation>
        <location evidence="1 5">Bacterial flagellum basal body</location>
    </subcellularLocation>
</comment>
<sequence length="562" mass="57903">MGLTSALNTSLNGLSLNEVTIDVLGNNIANAGTNGFKASTVRFQTQLARTLSIGSRPTATDGGSNPRQVGLGATTSAISKDFTQGSLSNSTSASDLAIQGEGFFVMDGSSGRTYTRNGNFLRSSDSYLVNDQGQFVQGYGIDNEFNIVTTQLSPLRIPLGELNVAQRTSQITMGGALFPAGDLSTQGSLVNSEVLTDSVTGLPATGTALLSNVENAGGANYFNVGDTLTFAPRKGGRVVEAQTFAVTATSTLADYVNFMNNTLGIQSGAGIPNDATTGGQPGVTLTGGQIQVVGNTGTQNDISITAGDLKSNGAVVPLSFTQSESSNGESAATEFIVYDSLGQTVNVRMTSVLESRGPGATTFRYFLESADDSRPGVAIGTGLITFDSEGKITGDTTQMFTLERSDTAAVSPMQIEIDLSQISGISSAQSGSALNLSSQNGSKPGTLQSYVIDDQGLINGIFDNGLIRSLGQVVLARFANSDGLLEGGGTAFREGVSSGVPQIVTPGSFGAGTIASGKIELSNTDIGRNLVDLIVASTNYRGNARVISSVQDLTNELLLLGR</sequence>
<dbReference type="Pfam" id="PF22692">
    <property type="entry name" value="LlgE_F_G_D1"/>
    <property type="match status" value="1"/>
</dbReference>
<keyword evidence="10" id="KW-0969">Cilium</keyword>
<evidence type="ECO:0000259" key="8">
    <source>
        <dbReference type="Pfam" id="PF07559"/>
    </source>
</evidence>
<dbReference type="KEGG" id="peh:Spb1_02560"/>
<dbReference type="GO" id="GO:0009425">
    <property type="term" value="C:bacterial-type flagellum basal body"/>
    <property type="evidence" value="ECO:0007669"/>
    <property type="project" value="UniProtKB-SubCell"/>
</dbReference>
<dbReference type="GO" id="GO:0071978">
    <property type="term" value="P:bacterial-type flagellum-dependent swarming motility"/>
    <property type="evidence" value="ECO:0007669"/>
    <property type="project" value="TreeGrafter"/>
</dbReference>
<dbReference type="OrthoDB" id="9804559at2"/>
<evidence type="ECO:0000313" key="10">
    <source>
        <dbReference type="EMBL" id="QDV28393.1"/>
    </source>
</evidence>
<dbReference type="Pfam" id="PF06429">
    <property type="entry name" value="Flg_bbr_C"/>
    <property type="match status" value="1"/>
</dbReference>
<dbReference type="GO" id="GO:0009424">
    <property type="term" value="C:bacterial-type flagellum hook"/>
    <property type="evidence" value="ECO:0007669"/>
    <property type="project" value="TreeGrafter"/>
</dbReference>
<dbReference type="Pfam" id="PF00460">
    <property type="entry name" value="Flg_bb_rod"/>
    <property type="match status" value="1"/>
</dbReference>
<comment type="function">
    <text evidence="5">A flexible structure which links the flagellar filament to the drive apparatus in the basal body.</text>
</comment>
<comment type="similarity">
    <text evidence="2 5">Belongs to the flagella basal body rod proteins family.</text>
</comment>
<evidence type="ECO:0000259" key="9">
    <source>
        <dbReference type="Pfam" id="PF22692"/>
    </source>
</evidence>
<protein>
    <recommendedName>
        <fullName evidence="3 5">Flagellar hook protein FlgE</fullName>
    </recommendedName>
</protein>
<evidence type="ECO:0000256" key="2">
    <source>
        <dbReference type="ARBA" id="ARBA00009677"/>
    </source>
</evidence>
<keyword evidence="11" id="KW-1185">Reference proteome</keyword>
<feature type="domain" description="Flagellar basal-body/hook protein C-terminal" evidence="7">
    <location>
        <begin position="516"/>
        <end position="556"/>
    </location>
</feature>
<dbReference type="PANTHER" id="PTHR30435:SF1">
    <property type="entry name" value="FLAGELLAR HOOK PROTEIN FLGE"/>
    <property type="match status" value="1"/>
</dbReference>
<proteinExistence type="inferred from homology"/>
<dbReference type="Pfam" id="PF07559">
    <property type="entry name" value="FlgE_D2"/>
    <property type="match status" value="1"/>
</dbReference>
<evidence type="ECO:0000256" key="4">
    <source>
        <dbReference type="ARBA" id="ARBA00023143"/>
    </source>
</evidence>
<evidence type="ECO:0000256" key="3">
    <source>
        <dbReference type="ARBA" id="ARBA00019015"/>
    </source>
</evidence>
<dbReference type="NCBIfam" id="TIGR03506">
    <property type="entry name" value="FlgEFG_subfam"/>
    <property type="match status" value="2"/>
</dbReference>
<keyword evidence="10" id="KW-0966">Cell projection</keyword>
<evidence type="ECO:0000259" key="7">
    <source>
        <dbReference type="Pfam" id="PF06429"/>
    </source>
</evidence>
<dbReference type="RefSeq" id="WP_145294559.1">
    <property type="nucleotide sequence ID" value="NZ_CP036299.1"/>
</dbReference>
<feature type="domain" description="Flagellar hook protein FlgE/F/G-like D1" evidence="9">
    <location>
        <begin position="97"/>
        <end position="161"/>
    </location>
</feature>
<dbReference type="Gene3D" id="2.60.98.20">
    <property type="entry name" value="Flagellar hook protein FlgE"/>
    <property type="match status" value="1"/>
</dbReference>
<feature type="domain" description="Flagellar basal body rod protein N-terminal" evidence="6">
    <location>
        <begin position="7"/>
        <end position="37"/>
    </location>
</feature>
<dbReference type="InterPro" id="IPR010930">
    <property type="entry name" value="Flg_bb/hook_C_dom"/>
</dbReference>
<dbReference type="InterPro" id="IPR020013">
    <property type="entry name" value="Flagellar_FlgE/F/G"/>
</dbReference>
<dbReference type="InterPro" id="IPR053967">
    <property type="entry name" value="LlgE_F_G-like_D1"/>
</dbReference>
<dbReference type="InterPro" id="IPR011491">
    <property type="entry name" value="FlgE_D2"/>
</dbReference>
<dbReference type="SUPFAM" id="SSF117143">
    <property type="entry name" value="Flagellar hook protein flgE"/>
    <property type="match status" value="2"/>
</dbReference>
<dbReference type="AlphaFoldDB" id="A0A518GIH1"/>
<dbReference type="InterPro" id="IPR001444">
    <property type="entry name" value="Flag_bb_rod_N"/>
</dbReference>
<dbReference type="Proteomes" id="UP000315349">
    <property type="component" value="Chromosome"/>
</dbReference>
<evidence type="ECO:0000256" key="1">
    <source>
        <dbReference type="ARBA" id="ARBA00004117"/>
    </source>
</evidence>
<name>A0A518GIH1_9PLAN</name>
<evidence type="ECO:0000259" key="6">
    <source>
        <dbReference type="Pfam" id="PF00460"/>
    </source>
</evidence>
<dbReference type="GO" id="GO:0005829">
    <property type="term" value="C:cytosol"/>
    <property type="evidence" value="ECO:0007669"/>
    <property type="project" value="TreeGrafter"/>
</dbReference>